<feature type="non-terminal residue" evidence="1">
    <location>
        <position position="218"/>
    </location>
</feature>
<organism evidence="1">
    <name type="scientific">Arion vulgaris</name>
    <dbReference type="NCBI Taxonomy" id="1028688"/>
    <lineage>
        <taxon>Eukaryota</taxon>
        <taxon>Metazoa</taxon>
        <taxon>Spiralia</taxon>
        <taxon>Lophotrochozoa</taxon>
        <taxon>Mollusca</taxon>
        <taxon>Gastropoda</taxon>
        <taxon>Heterobranchia</taxon>
        <taxon>Euthyneura</taxon>
        <taxon>Panpulmonata</taxon>
        <taxon>Eupulmonata</taxon>
        <taxon>Stylommatophora</taxon>
        <taxon>Helicina</taxon>
        <taxon>Arionoidea</taxon>
        <taxon>Arionidae</taxon>
        <taxon>Arion</taxon>
    </lineage>
</organism>
<reference evidence="1" key="1">
    <citation type="submission" date="2014-12" db="EMBL/GenBank/DDBJ databases">
        <title>Insight into the proteome of Arion vulgaris.</title>
        <authorList>
            <person name="Aradska J."/>
            <person name="Bulat T."/>
            <person name="Smidak R."/>
            <person name="Sarate P."/>
            <person name="Gangsoo J."/>
            <person name="Sialana F."/>
            <person name="Bilban M."/>
            <person name="Lubec G."/>
        </authorList>
    </citation>
    <scope>NUCLEOTIDE SEQUENCE</scope>
    <source>
        <tissue evidence="1">Skin</tissue>
    </source>
</reference>
<sequence length="218" mass="24021">ENDISSRKSSPIVRPELIVIESLVDISKPIISATASLLLESSVSILEPSCDCRLGDEEINSTDKCCSKQHTECKHHQYCLPLVTIQDHTSTSCNATQIDSHACPRPDYDSLARNRETAEHHHQTLPLPSTSPSLATLNSLFGNRHRIQTLSPRTLQQIKSSAGQHFQQLPVTNNRGTPIGISLFLAPNPDYDITGTNNSTFLSDITENSSLTQSHINR</sequence>
<proteinExistence type="predicted"/>
<protein>
    <submittedName>
        <fullName evidence="1">Uncharacterized protein</fullName>
    </submittedName>
</protein>
<name>A0A0B6YB54_9EUPU</name>
<dbReference type="EMBL" id="HACG01006478">
    <property type="protein sequence ID" value="CEK53343.1"/>
    <property type="molecule type" value="Transcribed_RNA"/>
</dbReference>
<dbReference type="AlphaFoldDB" id="A0A0B6YB54"/>
<accession>A0A0B6YB54</accession>
<feature type="non-terminal residue" evidence="1">
    <location>
        <position position="1"/>
    </location>
</feature>
<gene>
    <name evidence="1" type="primary">ORF19961</name>
</gene>
<evidence type="ECO:0000313" key="1">
    <source>
        <dbReference type="EMBL" id="CEK53343.1"/>
    </source>
</evidence>